<dbReference type="Proteomes" id="UP000028640">
    <property type="component" value="Unassembled WGS sequence"/>
</dbReference>
<dbReference type="STRING" id="910964.GEAM_0401"/>
<organism evidence="3 4">
    <name type="scientific">Ewingella americana (strain ATCC 33852 / DSM 4580 / CCUG 14506 / JCM 5911 / LMG 7869 / NCTC 12157 / CDC 1468-78)</name>
    <dbReference type="NCBI Taxonomy" id="910964"/>
    <lineage>
        <taxon>Bacteria</taxon>
        <taxon>Pseudomonadati</taxon>
        <taxon>Pseudomonadota</taxon>
        <taxon>Gammaproteobacteria</taxon>
        <taxon>Enterobacterales</taxon>
        <taxon>Yersiniaceae</taxon>
        <taxon>Ewingella</taxon>
    </lineage>
</organism>
<feature type="chain" id="PRO_5001791379" evidence="2">
    <location>
        <begin position="20"/>
        <end position="329"/>
    </location>
</feature>
<evidence type="ECO:0000256" key="1">
    <source>
        <dbReference type="SAM" id="MobiDB-lite"/>
    </source>
</evidence>
<keyword evidence="4" id="KW-1185">Reference proteome</keyword>
<dbReference type="AlphaFoldDB" id="A0A085GNZ1"/>
<feature type="compositionally biased region" description="Low complexity" evidence="1">
    <location>
        <begin position="125"/>
        <end position="136"/>
    </location>
</feature>
<comment type="caution">
    <text evidence="3">The sequence shown here is derived from an EMBL/GenBank/DDBJ whole genome shotgun (WGS) entry which is preliminary data.</text>
</comment>
<proteinExistence type="predicted"/>
<evidence type="ECO:0000313" key="4">
    <source>
        <dbReference type="Proteomes" id="UP000028640"/>
    </source>
</evidence>
<dbReference type="RefSeq" id="WP_034787516.1">
    <property type="nucleotide sequence ID" value="NZ_JMPJ01000018.1"/>
</dbReference>
<evidence type="ECO:0000313" key="3">
    <source>
        <dbReference type="EMBL" id="KFC85436.1"/>
    </source>
</evidence>
<name>A0A085GNZ1_EWIA3</name>
<dbReference type="EMBL" id="JMPJ01000018">
    <property type="protein sequence ID" value="KFC85436.1"/>
    <property type="molecule type" value="Genomic_DNA"/>
</dbReference>
<dbReference type="OrthoDB" id="6515265at2"/>
<keyword evidence="2" id="KW-0732">Signal</keyword>
<feature type="region of interest" description="Disordered" evidence="1">
    <location>
        <begin position="117"/>
        <end position="149"/>
    </location>
</feature>
<sequence>MKYWLSGILALCMAGSAAAEDLQLAYSPTLKLEIWIDNVKNKNVSSWCAKEVPLRIVSRESKDPEILKSFLPRVKDLMSSECGALSSLKWQMQDTQGAVLASGSSQKANNWAVEIIPPPAPEAPPAATAETAAPAAAQPPTPEQLSPAADNTPWLQFSMLNGCHFRTWWSDDSRASALFVPGKGDGQCSDYGWLSGQSHLTRIENGATKTTSVVFVSGFPIEGLKKSDDDLRITTVNNERIVLNNDKSPQSWLILPWQPQTNSWGANGVIAVQMTPQQASDEDALKARVGELRKSWGNYLNSDKLPIELVQVLSPQLKDPAAGAFRTLK</sequence>
<accession>A0A085GNZ1</accession>
<dbReference type="eggNOG" id="ENOG502Z7N7">
    <property type="taxonomic scope" value="Bacteria"/>
</dbReference>
<gene>
    <name evidence="3" type="ORF">GEAM_0401</name>
</gene>
<evidence type="ECO:0000256" key="2">
    <source>
        <dbReference type="SAM" id="SignalP"/>
    </source>
</evidence>
<feature type="signal peptide" evidence="2">
    <location>
        <begin position="1"/>
        <end position="19"/>
    </location>
</feature>
<protein>
    <submittedName>
        <fullName evidence="3">Uncharacterized protein</fullName>
    </submittedName>
</protein>
<reference evidence="3 4" key="1">
    <citation type="submission" date="2014-05" db="EMBL/GenBank/DDBJ databases">
        <title>ATOL: Assembling a taxonomically balanced genome-scale reconstruction of the evolutionary history of the Enterobacteriaceae.</title>
        <authorList>
            <person name="Plunkett G.III."/>
            <person name="Neeno-Eckwall E.C."/>
            <person name="Glasner J.D."/>
            <person name="Perna N.T."/>
        </authorList>
    </citation>
    <scope>NUCLEOTIDE SEQUENCE [LARGE SCALE GENOMIC DNA]</scope>
    <source>
        <strain evidence="3 4">ATCC 33852</strain>
    </source>
</reference>
<dbReference type="GeneID" id="78382924"/>